<feature type="domain" description="ABC3 transporter permease C-terminal" evidence="7">
    <location>
        <begin position="718"/>
        <end position="831"/>
    </location>
</feature>
<dbReference type="RefSeq" id="WP_184690707.1">
    <property type="nucleotide sequence ID" value="NZ_JACHJN010000003.1"/>
</dbReference>
<evidence type="ECO:0000256" key="1">
    <source>
        <dbReference type="ARBA" id="ARBA00004651"/>
    </source>
</evidence>
<evidence type="ECO:0000256" key="5">
    <source>
        <dbReference type="ARBA" id="ARBA00023136"/>
    </source>
</evidence>
<feature type="transmembrane region" description="Helical" evidence="6">
    <location>
        <begin position="485"/>
        <end position="505"/>
    </location>
</feature>
<sequence>MLSIAWQLLKARKAAFIGAFLAVLCGTAVVAGCGILMESGIRSGVPTERYAAATVVVGGGQVVRPEGAAAPLSSQNVGTLPTVPDTLVGKVSAVPGVAKAVGESTFPARVVTGGVFDALGHNWDSAVLTPFTLRDGREPASGDEVVLDAELAERAGVAVGGRVEVMTTSTPTGYDVVGIAAPAQGVTKQSGLYFTAAQADLLSGRPGRFHAIGVFAEQGVTDLAERVEQALAGEDVTVAEGKDRGTVEFAAVGESRTMLMAISGSFGGIAMMVAVFVVAGTLALSVEQRRRELALLRAIAATPRQIGKLIGAETTMVAALAAALGSVAGIFVGHGLRDAFAAIGVIPHEFALSVGPLPLLVAFLLGLGVARLAAWVASRRPSRIPPTEALGEAAVERPDPGRWRGVAGAVFLLLAAVMATMPLFLDGEVAIVMASTSVLVAVIGMSFLGARAVAPIVRLAAVPLRKFGATGFLAAANSQANLKRVAAALTPLMLSISFALVSFFSQTVTTAAGERETELATAADYVVSAPGGVSPEVAEAARGVDGVEAAASVVRTRVMAEVQDGESTRIERVPALGLDDSRGALDLGVLSGNLADLRGDTIALSKSEANWLDARIGDEVELFLDDGRPVKLRLVATFDRDLAFGKHVLPAELARAHSAARLDSSALVRLTPDADRAAVAGALAELAGRYPGTTVTDRSAMAPAENSDRRVQFWVNLVAVGVILGYIAISVANTLVLTTVQRRREFALLRLVGGTRRQVLRMMRAEALTLVGIAIAVGTLIPAIPLVLLSSGLMGTPLPTGPIGVYLAIIGFAALLGLLALGLPTRLALRARPIDAIGMRE</sequence>
<evidence type="ECO:0000256" key="6">
    <source>
        <dbReference type="SAM" id="Phobius"/>
    </source>
</evidence>
<dbReference type="AlphaFoldDB" id="A0A841CBM4"/>
<keyword evidence="4 6" id="KW-1133">Transmembrane helix</keyword>
<organism evidence="8 9">
    <name type="scientific">Saccharothrix tamanrassetensis</name>
    <dbReference type="NCBI Taxonomy" id="1051531"/>
    <lineage>
        <taxon>Bacteria</taxon>
        <taxon>Bacillati</taxon>
        <taxon>Actinomycetota</taxon>
        <taxon>Actinomycetes</taxon>
        <taxon>Pseudonocardiales</taxon>
        <taxon>Pseudonocardiaceae</taxon>
        <taxon>Saccharothrix</taxon>
    </lineage>
</organism>
<feature type="transmembrane region" description="Helical" evidence="6">
    <location>
        <begin position="803"/>
        <end position="823"/>
    </location>
</feature>
<name>A0A841CBM4_9PSEU</name>
<feature type="transmembrane region" description="Helical" evidence="6">
    <location>
        <begin position="767"/>
        <end position="791"/>
    </location>
</feature>
<comment type="caution">
    <text evidence="8">The sequence shown here is derived from an EMBL/GenBank/DDBJ whole genome shotgun (WGS) entry which is preliminary data.</text>
</comment>
<dbReference type="PANTHER" id="PTHR30287:SF1">
    <property type="entry name" value="INNER MEMBRANE PROTEIN"/>
    <property type="match status" value="1"/>
</dbReference>
<feature type="transmembrane region" description="Helical" evidence="6">
    <location>
        <begin position="431"/>
        <end position="450"/>
    </location>
</feature>
<evidence type="ECO:0000256" key="3">
    <source>
        <dbReference type="ARBA" id="ARBA00022692"/>
    </source>
</evidence>
<dbReference type="InterPro" id="IPR038766">
    <property type="entry name" value="Membrane_comp_ABC_pdt"/>
</dbReference>
<feature type="transmembrane region" description="Helical" evidence="6">
    <location>
        <begin position="314"/>
        <end position="336"/>
    </location>
</feature>
<gene>
    <name evidence="8" type="ORF">FHS29_002493</name>
</gene>
<dbReference type="InterPro" id="IPR003838">
    <property type="entry name" value="ABC3_permease_C"/>
</dbReference>
<keyword evidence="3 6" id="KW-0812">Transmembrane</keyword>
<protein>
    <submittedName>
        <fullName evidence="8">Putative ABC transport system permease protein</fullName>
    </submittedName>
</protein>
<keyword evidence="5 6" id="KW-0472">Membrane</keyword>
<evidence type="ECO:0000313" key="9">
    <source>
        <dbReference type="Proteomes" id="UP000547510"/>
    </source>
</evidence>
<dbReference type="PANTHER" id="PTHR30287">
    <property type="entry name" value="MEMBRANE COMPONENT OF PREDICTED ABC SUPERFAMILY METABOLITE UPTAKE TRANSPORTER"/>
    <property type="match status" value="1"/>
</dbReference>
<feature type="domain" description="ABC3 transporter permease C-terminal" evidence="7">
    <location>
        <begin position="265"/>
        <end position="386"/>
    </location>
</feature>
<dbReference type="Proteomes" id="UP000547510">
    <property type="component" value="Unassembled WGS sequence"/>
</dbReference>
<reference evidence="8 9" key="1">
    <citation type="submission" date="2020-08" db="EMBL/GenBank/DDBJ databases">
        <title>Genomic Encyclopedia of Type Strains, Phase III (KMG-III): the genomes of soil and plant-associated and newly described type strains.</title>
        <authorList>
            <person name="Whitman W."/>
        </authorList>
    </citation>
    <scope>NUCLEOTIDE SEQUENCE [LARGE SCALE GENOMIC DNA]</scope>
    <source>
        <strain evidence="8 9">CECT 8640</strain>
    </source>
</reference>
<dbReference type="EMBL" id="JACHJN010000003">
    <property type="protein sequence ID" value="MBB5955912.1"/>
    <property type="molecule type" value="Genomic_DNA"/>
</dbReference>
<accession>A0A841CBM4</accession>
<keyword evidence="2" id="KW-1003">Cell membrane</keyword>
<feature type="transmembrane region" description="Helical" evidence="6">
    <location>
        <begin position="258"/>
        <end position="284"/>
    </location>
</feature>
<proteinExistence type="predicted"/>
<comment type="subcellular location">
    <subcellularLocation>
        <location evidence="1">Cell membrane</location>
        <topology evidence="1">Multi-pass membrane protein</topology>
    </subcellularLocation>
</comment>
<feature type="transmembrane region" description="Helical" evidence="6">
    <location>
        <begin position="356"/>
        <end position="377"/>
    </location>
</feature>
<evidence type="ECO:0000259" key="7">
    <source>
        <dbReference type="Pfam" id="PF02687"/>
    </source>
</evidence>
<evidence type="ECO:0000256" key="4">
    <source>
        <dbReference type="ARBA" id="ARBA00022989"/>
    </source>
</evidence>
<feature type="transmembrane region" description="Helical" evidence="6">
    <location>
        <begin position="406"/>
        <end position="425"/>
    </location>
</feature>
<dbReference type="GO" id="GO:0005886">
    <property type="term" value="C:plasma membrane"/>
    <property type="evidence" value="ECO:0007669"/>
    <property type="project" value="UniProtKB-SubCell"/>
</dbReference>
<keyword evidence="9" id="KW-1185">Reference proteome</keyword>
<feature type="transmembrane region" description="Helical" evidence="6">
    <location>
        <begin position="713"/>
        <end position="740"/>
    </location>
</feature>
<dbReference type="Pfam" id="PF02687">
    <property type="entry name" value="FtsX"/>
    <property type="match status" value="2"/>
</dbReference>
<evidence type="ECO:0000313" key="8">
    <source>
        <dbReference type="EMBL" id="MBB5955912.1"/>
    </source>
</evidence>
<evidence type="ECO:0000256" key="2">
    <source>
        <dbReference type="ARBA" id="ARBA00022475"/>
    </source>
</evidence>